<dbReference type="Proteomes" id="UP001341840">
    <property type="component" value="Unassembled WGS sequence"/>
</dbReference>
<protein>
    <submittedName>
        <fullName evidence="1">Uncharacterized protein</fullName>
    </submittedName>
</protein>
<comment type="caution">
    <text evidence="1">The sequence shown here is derived from an EMBL/GenBank/DDBJ whole genome shotgun (WGS) entry which is preliminary data.</text>
</comment>
<name>A0ABU6UXD0_9FABA</name>
<sequence length="200" mass="22909">MAQLSRDHQAGRLLAWRIRLDCWRVEDWIRSRPKIHTWCSLVSIVWHVDRVMRQLVADQPVPTDSVNVDLFLTITGRGEDVAHTSHHKGLVRELDAHATNPVVIDVVLEPNFRGTRKYLDWWPVAWKGRFLSHYSLMCLLAGVAEEGEQGAQAELFVLIDGLGGRHPPHRLEPLDRGGLLTERGTRMSLRRRSCSTSSRR</sequence>
<gene>
    <name evidence="1" type="ORF">PIB30_098496</name>
</gene>
<accession>A0ABU6UXD0</accession>
<organism evidence="1 2">
    <name type="scientific">Stylosanthes scabra</name>
    <dbReference type="NCBI Taxonomy" id="79078"/>
    <lineage>
        <taxon>Eukaryota</taxon>
        <taxon>Viridiplantae</taxon>
        <taxon>Streptophyta</taxon>
        <taxon>Embryophyta</taxon>
        <taxon>Tracheophyta</taxon>
        <taxon>Spermatophyta</taxon>
        <taxon>Magnoliopsida</taxon>
        <taxon>eudicotyledons</taxon>
        <taxon>Gunneridae</taxon>
        <taxon>Pentapetalae</taxon>
        <taxon>rosids</taxon>
        <taxon>fabids</taxon>
        <taxon>Fabales</taxon>
        <taxon>Fabaceae</taxon>
        <taxon>Papilionoideae</taxon>
        <taxon>50 kb inversion clade</taxon>
        <taxon>dalbergioids sensu lato</taxon>
        <taxon>Dalbergieae</taxon>
        <taxon>Pterocarpus clade</taxon>
        <taxon>Stylosanthes</taxon>
    </lineage>
</organism>
<dbReference type="EMBL" id="JASCZI010123356">
    <property type="protein sequence ID" value="MED6165327.1"/>
    <property type="molecule type" value="Genomic_DNA"/>
</dbReference>
<proteinExistence type="predicted"/>
<evidence type="ECO:0000313" key="1">
    <source>
        <dbReference type="EMBL" id="MED6165327.1"/>
    </source>
</evidence>
<keyword evidence="2" id="KW-1185">Reference proteome</keyword>
<reference evidence="1 2" key="1">
    <citation type="journal article" date="2023" name="Plants (Basel)">
        <title>Bridging the Gap: Combining Genomics and Transcriptomics Approaches to Understand Stylosanthes scabra, an Orphan Legume from the Brazilian Caatinga.</title>
        <authorList>
            <person name="Ferreira-Neto J.R.C."/>
            <person name="da Silva M.D."/>
            <person name="Binneck E."/>
            <person name="de Melo N.F."/>
            <person name="da Silva R.H."/>
            <person name="de Melo A.L.T.M."/>
            <person name="Pandolfi V."/>
            <person name="Bustamante F.O."/>
            <person name="Brasileiro-Vidal A.C."/>
            <person name="Benko-Iseppon A.M."/>
        </authorList>
    </citation>
    <scope>NUCLEOTIDE SEQUENCE [LARGE SCALE GENOMIC DNA]</scope>
    <source>
        <tissue evidence="1">Leaves</tissue>
    </source>
</reference>
<evidence type="ECO:0000313" key="2">
    <source>
        <dbReference type="Proteomes" id="UP001341840"/>
    </source>
</evidence>